<proteinExistence type="inferred from homology"/>
<gene>
    <name evidence="4" type="ORF">ACFOX0_05650</name>
</gene>
<dbReference type="Proteomes" id="UP001595868">
    <property type="component" value="Unassembled WGS sequence"/>
</dbReference>
<dbReference type="PANTHER" id="PTHR11786">
    <property type="entry name" value="N-HYDROXYARYLAMINE O-ACETYLTRANSFERASE"/>
    <property type="match status" value="1"/>
</dbReference>
<evidence type="ECO:0000313" key="4">
    <source>
        <dbReference type="EMBL" id="MFC4105422.1"/>
    </source>
</evidence>
<evidence type="ECO:0000256" key="2">
    <source>
        <dbReference type="RuleBase" id="RU003452"/>
    </source>
</evidence>
<comment type="similarity">
    <text evidence="1 2">Belongs to the arylamine N-acetyltransferase family.</text>
</comment>
<evidence type="ECO:0000313" key="5">
    <source>
        <dbReference type="Proteomes" id="UP001595868"/>
    </source>
</evidence>
<feature type="region of interest" description="Disordered" evidence="3">
    <location>
        <begin position="285"/>
        <end position="307"/>
    </location>
</feature>
<accession>A0ABV8KHP6</accession>
<keyword evidence="5" id="KW-1185">Reference proteome</keyword>
<dbReference type="Pfam" id="PF00797">
    <property type="entry name" value="Acetyltransf_2"/>
    <property type="match status" value="1"/>
</dbReference>
<protein>
    <submittedName>
        <fullName evidence="4">Arylamine N-acetyltransferase</fullName>
    </submittedName>
</protein>
<name>A0ABV8KHP6_9ACTN</name>
<dbReference type="Gene3D" id="2.40.128.150">
    <property type="entry name" value="Cysteine proteinases"/>
    <property type="match status" value="1"/>
</dbReference>
<sequence>MILRQASPLGDTSSTTHWRIDALDVDAYLRRVGHRRPTAPDGATLRNLHRAHIAAIIFENLDVMLGRGVEVDLPRVQDKLVHAGRGGYCYEHNVLFGGVLQHLGYRVDRLLARTGDPAEQPRPRSHLVLRVDDGDQVWLADVGFGSGLLEPVPLVEDAPQRQGAWEYQLRRGTDGAWRLQERTIDTWTTLLTFTEEPQYPVDVEFANHNTATSPYSPFTQQCIVVHKDDTTVRRLIGRDYSKERPGAATRTRTLTDEEYGAVLNAEFGLALSPPEIQTLVATLAPPGVDRPTAPDLELRPPPGDNDA</sequence>
<evidence type="ECO:0000256" key="3">
    <source>
        <dbReference type="SAM" id="MobiDB-lite"/>
    </source>
</evidence>
<dbReference type="RefSeq" id="WP_377542461.1">
    <property type="nucleotide sequence ID" value="NZ_JBHSBN010000002.1"/>
</dbReference>
<dbReference type="InterPro" id="IPR001447">
    <property type="entry name" value="Arylamine_N-AcTrfase"/>
</dbReference>
<dbReference type="SUPFAM" id="SSF54001">
    <property type="entry name" value="Cysteine proteinases"/>
    <property type="match status" value="1"/>
</dbReference>
<dbReference type="EMBL" id="JBHSBN010000002">
    <property type="protein sequence ID" value="MFC4105422.1"/>
    <property type="molecule type" value="Genomic_DNA"/>
</dbReference>
<dbReference type="Gene3D" id="3.30.2140.10">
    <property type="entry name" value="Arylamine N-acetyltransferase"/>
    <property type="match status" value="1"/>
</dbReference>
<dbReference type="PANTHER" id="PTHR11786:SF0">
    <property type="entry name" value="ARYLAMINE N-ACETYLTRANSFERASE 4-RELATED"/>
    <property type="match status" value="1"/>
</dbReference>
<dbReference type="PRINTS" id="PR01543">
    <property type="entry name" value="ANATRNSFRASE"/>
</dbReference>
<comment type="caution">
    <text evidence="4">The sequence shown here is derived from an EMBL/GenBank/DDBJ whole genome shotgun (WGS) entry which is preliminary data.</text>
</comment>
<evidence type="ECO:0000256" key="1">
    <source>
        <dbReference type="ARBA" id="ARBA00006547"/>
    </source>
</evidence>
<reference evidence="5" key="1">
    <citation type="journal article" date="2019" name="Int. J. Syst. Evol. Microbiol.">
        <title>The Global Catalogue of Microorganisms (GCM) 10K type strain sequencing project: providing services to taxonomists for standard genome sequencing and annotation.</title>
        <authorList>
            <consortium name="The Broad Institute Genomics Platform"/>
            <consortium name="The Broad Institute Genome Sequencing Center for Infectious Disease"/>
            <person name="Wu L."/>
            <person name="Ma J."/>
        </authorList>
    </citation>
    <scope>NUCLEOTIDE SEQUENCE [LARGE SCALE GENOMIC DNA]</scope>
    <source>
        <strain evidence="5">2902at01</strain>
    </source>
</reference>
<dbReference type="InterPro" id="IPR038765">
    <property type="entry name" value="Papain-like_cys_pep_sf"/>
</dbReference>
<organism evidence="4 5">
    <name type="scientific">Micromonospora zhanjiangensis</name>
    <dbReference type="NCBI Taxonomy" id="1522057"/>
    <lineage>
        <taxon>Bacteria</taxon>
        <taxon>Bacillati</taxon>
        <taxon>Actinomycetota</taxon>
        <taxon>Actinomycetes</taxon>
        <taxon>Micromonosporales</taxon>
        <taxon>Micromonosporaceae</taxon>
        <taxon>Micromonospora</taxon>
    </lineage>
</organism>